<keyword evidence="4 6" id="KW-0472">Membrane</keyword>
<dbReference type="RefSeq" id="WP_034713091.1">
    <property type="nucleotide sequence ID" value="NZ_AWQS01000010.1"/>
</dbReference>
<feature type="transmembrane region" description="Helical" evidence="6">
    <location>
        <begin position="247"/>
        <end position="272"/>
    </location>
</feature>
<dbReference type="Pfam" id="PF12698">
    <property type="entry name" value="ABC2_membrane_3"/>
    <property type="match status" value="1"/>
</dbReference>
<proteinExistence type="predicted"/>
<evidence type="ECO:0000256" key="3">
    <source>
        <dbReference type="ARBA" id="ARBA00022989"/>
    </source>
</evidence>
<keyword evidence="3 6" id="KW-1133">Transmembrane helix</keyword>
<feature type="transmembrane region" description="Helical" evidence="6">
    <location>
        <begin position="323"/>
        <end position="345"/>
    </location>
</feature>
<evidence type="ECO:0000313" key="8">
    <source>
        <dbReference type="EMBL" id="EWT07498.1"/>
    </source>
</evidence>
<evidence type="ECO:0000256" key="5">
    <source>
        <dbReference type="SAM" id="MobiDB-lite"/>
    </source>
</evidence>
<gene>
    <name evidence="8" type="ORF">N864_04180</name>
</gene>
<dbReference type="GO" id="GO:0016020">
    <property type="term" value="C:membrane"/>
    <property type="evidence" value="ECO:0007669"/>
    <property type="project" value="UniProtKB-SubCell"/>
</dbReference>
<organism evidence="8 9">
    <name type="scientific">Intrasporangium chromatireducens Q5-1</name>
    <dbReference type="NCBI Taxonomy" id="584657"/>
    <lineage>
        <taxon>Bacteria</taxon>
        <taxon>Bacillati</taxon>
        <taxon>Actinomycetota</taxon>
        <taxon>Actinomycetes</taxon>
        <taxon>Micrococcales</taxon>
        <taxon>Intrasporangiaceae</taxon>
        <taxon>Intrasporangium</taxon>
    </lineage>
</organism>
<feature type="domain" description="ABC-2 type transporter transmembrane" evidence="7">
    <location>
        <begin position="43"/>
        <end position="389"/>
    </location>
</feature>
<feature type="transmembrane region" description="Helical" evidence="6">
    <location>
        <begin position="44"/>
        <end position="66"/>
    </location>
</feature>
<evidence type="ECO:0000256" key="2">
    <source>
        <dbReference type="ARBA" id="ARBA00022692"/>
    </source>
</evidence>
<reference evidence="9" key="1">
    <citation type="submission" date="2013-08" db="EMBL/GenBank/DDBJ databases">
        <title>Intrasporangium oryzae NRRL B-24470.</title>
        <authorList>
            <person name="Liu H."/>
            <person name="Wang G."/>
        </authorList>
    </citation>
    <scope>NUCLEOTIDE SEQUENCE [LARGE SCALE GENOMIC DNA]</scope>
    <source>
        <strain evidence="9">Q5-1</strain>
    </source>
</reference>
<evidence type="ECO:0000313" key="9">
    <source>
        <dbReference type="Proteomes" id="UP000019494"/>
    </source>
</evidence>
<dbReference type="EMBL" id="AWQS01000010">
    <property type="protein sequence ID" value="EWT07498.1"/>
    <property type="molecule type" value="Genomic_DNA"/>
</dbReference>
<comment type="subcellular location">
    <subcellularLocation>
        <location evidence="1">Membrane</location>
        <topology evidence="1">Multi-pass membrane protein</topology>
    </subcellularLocation>
</comment>
<evidence type="ECO:0000259" key="7">
    <source>
        <dbReference type="Pfam" id="PF12698"/>
    </source>
</evidence>
<protein>
    <submittedName>
        <fullName evidence="8">Multidrug ABC transporter permease</fullName>
    </submittedName>
</protein>
<dbReference type="InterPro" id="IPR013525">
    <property type="entry name" value="ABC2_TM"/>
</dbReference>
<name>W9GRS3_9MICO</name>
<dbReference type="PATRIC" id="fig|584657.3.peg.510"/>
<evidence type="ECO:0000256" key="4">
    <source>
        <dbReference type="ARBA" id="ARBA00023136"/>
    </source>
</evidence>
<feature type="transmembrane region" description="Helical" evidence="6">
    <location>
        <begin position="284"/>
        <end position="311"/>
    </location>
</feature>
<keyword evidence="2 6" id="KW-0812">Transmembrane</keyword>
<feature type="region of interest" description="Disordered" evidence="5">
    <location>
        <begin position="1"/>
        <end position="21"/>
    </location>
</feature>
<dbReference type="GO" id="GO:0140359">
    <property type="term" value="F:ABC-type transporter activity"/>
    <property type="evidence" value="ECO:0007669"/>
    <property type="project" value="InterPro"/>
</dbReference>
<keyword evidence="9" id="KW-1185">Reference proteome</keyword>
<feature type="transmembrane region" description="Helical" evidence="6">
    <location>
        <begin position="194"/>
        <end position="218"/>
    </location>
</feature>
<feature type="transmembrane region" description="Helical" evidence="6">
    <location>
        <begin position="365"/>
        <end position="389"/>
    </location>
</feature>
<evidence type="ECO:0000256" key="1">
    <source>
        <dbReference type="ARBA" id="ARBA00004141"/>
    </source>
</evidence>
<accession>W9GRS3</accession>
<evidence type="ECO:0000256" key="6">
    <source>
        <dbReference type="SAM" id="Phobius"/>
    </source>
</evidence>
<dbReference type="Proteomes" id="UP000019494">
    <property type="component" value="Unassembled WGS sequence"/>
</dbReference>
<comment type="caution">
    <text evidence="8">The sequence shown here is derived from an EMBL/GenBank/DDBJ whole genome shotgun (WGS) entry which is preliminary data.</text>
</comment>
<dbReference type="AlphaFoldDB" id="W9GRS3"/>
<sequence length="413" mass="44046">MTLMTDRRTTAARPDPSTDRPAVVERPWQVVAAREIAVKLRDKNFLISTFFTLVLIAGSFGFQAFLANRPHEATIAVTSPAAAAVVDQAEQAGVAAEVKLEWSVKQVPDAKAAEALVRAGDADVALLPGANGAQWRLVGERERDDTVSTWVEKVVGEQVLAEHATALGTSVEQLRAGSTVSYDLLDQDARDPGFVRVVGFAFAFLFYLAALIFGMQIAQSVVEEKQSRIVEILAAAIPIRQLLVGKIVGNVVMAVSQLVLFVGVGLVGLSFSPWAALLPALAGAAGWFLVFFLVGFVVLAAMWAVAGSLATRNEDLQSTSTPVTTLTMVILFGGIFLTGTGQLIASYVPLMSVVAMPIRLASGTAAWWEPLVSIGVTLILAVVLVRLAARIYSRSVMQTGTRLTVRQAMKLQG</sequence>